<dbReference type="SUPFAM" id="SSF53756">
    <property type="entry name" value="UDP-Glycosyltransferase/glycogen phosphorylase"/>
    <property type="match status" value="1"/>
</dbReference>
<organism evidence="1 2">
    <name type="scientific">Biomaibacter acetigenes</name>
    <dbReference type="NCBI Taxonomy" id="2316383"/>
    <lineage>
        <taxon>Bacteria</taxon>
        <taxon>Bacillati</taxon>
        <taxon>Bacillota</taxon>
        <taxon>Clostridia</taxon>
        <taxon>Thermosediminibacterales</taxon>
        <taxon>Tepidanaerobacteraceae</taxon>
        <taxon>Biomaibacter</taxon>
    </lineage>
</organism>
<reference evidence="1 2" key="1">
    <citation type="submission" date="2018-10" db="EMBL/GenBank/DDBJ databases">
        <authorList>
            <person name="Zhang X."/>
        </authorList>
    </citation>
    <scope>NUCLEOTIDE SEQUENCE [LARGE SCALE GENOMIC DNA]</scope>
    <source>
        <strain evidence="1 2">SK-G1</strain>
    </source>
</reference>
<dbReference type="Proteomes" id="UP000280960">
    <property type="component" value="Chromosome"/>
</dbReference>
<proteinExistence type="predicted"/>
<evidence type="ECO:0000313" key="2">
    <source>
        <dbReference type="Proteomes" id="UP000280960"/>
    </source>
</evidence>
<protein>
    <recommendedName>
        <fullName evidence="3">Glycosyltransferase</fullName>
    </recommendedName>
</protein>
<name>A0A3G2R9J5_9FIRM</name>
<dbReference type="EMBL" id="CP033169">
    <property type="protein sequence ID" value="AYO31427.1"/>
    <property type="molecule type" value="Genomic_DNA"/>
</dbReference>
<dbReference type="AlphaFoldDB" id="A0A3G2R9J5"/>
<evidence type="ECO:0008006" key="3">
    <source>
        <dbReference type="Google" id="ProtNLM"/>
    </source>
</evidence>
<dbReference type="RefSeq" id="WP_122015243.1">
    <property type="nucleotide sequence ID" value="NZ_CP033169.1"/>
</dbReference>
<sequence>MRGNRDLIQNGVNGILVPVNDIETTEKAIDRLSRDEQLRQKKGREGRRIIEDFRWRTWPKFADALVGVLIYLFAIKLSEDIKSLLVNIAAKGFQDVTMHT</sequence>
<accession>A0A3G2R9J5</accession>
<keyword evidence="2" id="KW-1185">Reference proteome</keyword>
<dbReference type="Gene3D" id="3.40.50.2000">
    <property type="entry name" value="Glycogen Phosphorylase B"/>
    <property type="match status" value="1"/>
</dbReference>
<dbReference type="KEGG" id="bacg:D2962_13205"/>
<gene>
    <name evidence="1" type="ORF">D2962_13205</name>
</gene>
<evidence type="ECO:0000313" key="1">
    <source>
        <dbReference type="EMBL" id="AYO31427.1"/>
    </source>
</evidence>